<keyword evidence="3 6" id="KW-0812">Transmembrane</keyword>
<keyword evidence="4 6" id="KW-1133">Transmembrane helix</keyword>
<keyword evidence="8" id="KW-1185">Reference proteome</keyword>
<proteinExistence type="inferred from homology"/>
<gene>
    <name evidence="7" type="ORF">DQG23_37515</name>
</gene>
<dbReference type="OrthoDB" id="9808500at2"/>
<feature type="transmembrane region" description="Helical" evidence="6">
    <location>
        <begin position="33"/>
        <end position="59"/>
    </location>
</feature>
<dbReference type="InterPro" id="IPR002794">
    <property type="entry name" value="DUF92_TMEM19"/>
</dbReference>
<evidence type="ECO:0000256" key="3">
    <source>
        <dbReference type="ARBA" id="ARBA00022692"/>
    </source>
</evidence>
<evidence type="ECO:0000256" key="1">
    <source>
        <dbReference type="ARBA" id="ARBA00004141"/>
    </source>
</evidence>
<feature type="transmembrane region" description="Helical" evidence="6">
    <location>
        <begin position="261"/>
        <end position="281"/>
    </location>
</feature>
<evidence type="ECO:0000256" key="4">
    <source>
        <dbReference type="ARBA" id="ARBA00022989"/>
    </source>
</evidence>
<keyword evidence="5 6" id="KW-0472">Membrane</keyword>
<dbReference type="RefSeq" id="WP_113036170.1">
    <property type="nucleotide sequence ID" value="NZ_QMFB01000042.1"/>
</dbReference>
<comment type="subcellular location">
    <subcellularLocation>
        <location evidence="1">Membrane</location>
        <topology evidence="1">Multi-pass membrane protein</topology>
    </subcellularLocation>
</comment>
<evidence type="ECO:0000256" key="2">
    <source>
        <dbReference type="ARBA" id="ARBA00009012"/>
    </source>
</evidence>
<comment type="similarity">
    <text evidence="2">Belongs to the TMEM19 family.</text>
</comment>
<organism evidence="7 8">
    <name type="scientific">Paenibacillus contaminans</name>
    <dbReference type="NCBI Taxonomy" id="450362"/>
    <lineage>
        <taxon>Bacteria</taxon>
        <taxon>Bacillati</taxon>
        <taxon>Bacillota</taxon>
        <taxon>Bacilli</taxon>
        <taxon>Bacillales</taxon>
        <taxon>Paenibacillaceae</taxon>
        <taxon>Paenibacillus</taxon>
    </lineage>
</organism>
<comment type="caution">
    <text evidence="7">The sequence shown here is derived from an EMBL/GenBank/DDBJ whole genome shotgun (WGS) entry which is preliminary data.</text>
</comment>
<reference evidence="7 8" key="1">
    <citation type="journal article" date="2009" name="Int. J. Syst. Evol. Microbiol.">
        <title>Paenibacillus contaminans sp. nov., isolated from a contaminated laboratory plate.</title>
        <authorList>
            <person name="Chou J.H."/>
            <person name="Lee J.H."/>
            <person name="Lin M.C."/>
            <person name="Chang P.S."/>
            <person name="Arun A.B."/>
            <person name="Young C.C."/>
            <person name="Chen W.M."/>
        </authorList>
    </citation>
    <scope>NUCLEOTIDE SEQUENCE [LARGE SCALE GENOMIC DNA]</scope>
    <source>
        <strain evidence="7 8">CKOBP-6</strain>
    </source>
</reference>
<dbReference type="GO" id="GO:0016020">
    <property type="term" value="C:membrane"/>
    <property type="evidence" value="ECO:0007669"/>
    <property type="project" value="UniProtKB-SubCell"/>
</dbReference>
<dbReference type="Proteomes" id="UP000250369">
    <property type="component" value="Unassembled WGS sequence"/>
</dbReference>
<name>A0A329LS49_9BACL</name>
<feature type="transmembrane region" description="Helical" evidence="6">
    <location>
        <begin position="156"/>
        <end position="180"/>
    </location>
</feature>
<evidence type="ECO:0000256" key="6">
    <source>
        <dbReference type="SAM" id="Phobius"/>
    </source>
</evidence>
<dbReference type="AlphaFoldDB" id="A0A329LS49"/>
<dbReference type="Pfam" id="PF01940">
    <property type="entry name" value="DUF92"/>
    <property type="match status" value="1"/>
</dbReference>
<sequence length="282" mass="28442">MDVWIHWGIGLAGSLAVVSAAYAKRSLSVSGAAAAIVTGTLLFGWGSPAWFGSLIAFFLSSSLLSKWKKAARGEAEGGYEKGGRRDAWQVAANGGLALLLCAANQLWPDPLWLAAFVGALAAVNADTWATEIGGLSKSKPRSLLTGASVPPGTSGGVTVLGLAASACGGLFIGAAAYALLQATPAASRLAADAGVLADGLLPLLLAAFAGGMAGSLADSAIGAAWQRMNRCTVCGKEIERAEHCGKPAVRIRGLRWMGNDAVNVLGSIAGSAVAVGVWVLLV</sequence>
<protein>
    <submittedName>
        <fullName evidence="7">DUF92 domain-containing protein</fullName>
    </submittedName>
</protein>
<dbReference type="EMBL" id="QMFB01000042">
    <property type="protein sequence ID" value="RAV10584.1"/>
    <property type="molecule type" value="Genomic_DNA"/>
</dbReference>
<evidence type="ECO:0000256" key="5">
    <source>
        <dbReference type="ARBA" id="ARBA00023136"/>
    </source>
</evidence>
<dbReference type="PANTHER" id="PTHR13353">
    <property type="entry name" value="TRANSMEMBRANE PROTEIN 19"/>
    <property type="match status" value="1"/>
</dbReference>
<evidence type="ECO:0000313" key="7">
    <source>
        <dbReference type="EMBL" id="RAV10584.1"/>
    </source>
</evidence>
<evidence type="ECO:0000313" key="8">
    <source>
        <dbReference type="Proteomes" id="UP000250369"/>
    </source>
</evidence>
<feature type="transmembrane region" description="Helical" evidence="6">
    <location>
        <begin position="200"/>
        <end position="221"/>
    </location>
</feature>
<dbReference type="PANTHER" id="PTHR13353:SF5">
    <property type="entry name" value="TRANSMEMBRANE PROTEIN 19"/>
    <property type="match status" value="1"/>
</dbReference>
<accession>A0A329LS49</accession>